<evidence type="ECO:0000256" key="1">
    <source>
        <dbReference type="SAM" id="MobiDB-lite"/>
    </source>
</evidence>
<sequence length="80" mass="8208">MENSMISNPTSRTQSDLSSTSGFAMPTRGCAIAFVGLASIPATGLSTGTVIRDRQDDAAKGHVGLVAYVPGNPAWSPPIC</sequence>
<organism evidence="2 3">
    <name type="scientific">Nocardioides marinquilinus</name>
    <dbReference type="NCBI Taxonomy" id="1210400"/>
    <lineage>
        <taxon>Bacteria</taxon>
        <taxon>Bacillati</taxon>
        <taxon>Actinomycetota</taxon>
        <taxon>Actinomycetes</taxon>
        <taxon>Propionibacteriales</taxon>
        <taxon>Nocardioidaceae</taxon>
        <taxon>Nocardioides</taxon>
    </lineage>
</organism>
<dbReference type="EMBL" id="BAABKG010000007">
    <property type="protein sequence ID" value="GAA5156460.1"/>
    <property type="molecule type" value="Genomic_DNA"/>
</dbReference>
<dbReference type="RefSeq" id="WP_345464238.1">
    <property type="nucleotide sequence ID" value="NZ_BAABKG010000007.1"/>
</dbReference>
<comment type="caution">
    <text evidence="2">The sequence shown here is derived from an EMBL/GenBank/DDBJ whole genome shotgun (WGS) entry which is preliminary data.</text>
</comment>
<reference evidence="3" key="1">
    <citation type="journal article" date="2019" name="Int. J. Syst. Evol. Microbiol.">
        <title>The Global Catalogue of Microorganisms (GCM) 10K type strain sequencing project: providing services to taxonomists for standard genome sequencing and annotation.</title>
        <authorList>
            <consortium name="The Broad Institute Genomics Platform"/>
            <consortium name="The Broad Institute Genome Sequencing Center for Infectious Disease"/>
            <person name="Wu L."/>
            <person name="Ma J."/>
        </authorList>
    </citation>
    <scope>NUCLEOTIDE SEQUENCE [LARGE SCALE GENOMIC DNA]</scope>
    <source>
        <strain evidence="3">JCM 18459</strain>
    </source>
</reference>
<evidence type="ECO:0000313" key="2">
    <source>
        <dbReference type="EMBL" id="GAA5156460.1"/>
    </source>
</evidence>
<protein>
    <submittedName>
        <fullName evidence="2">Uncharacterized protein</fullName>
    </submittedName>
</protein>
<evidence type="ECO:0000313" key="3">
    <source>
        <dbReference type="Proteomes" id="UP001500221"/>
    </source>
</evidence>
<dbReference type="Proteomes" id="UP001500221">
    <property type="component" value="Unassembled WGS sequence"/>
</dbReference>
<proteinExistence type="predicted"/>
<gene>
    <name evidence="2" type="ORF">GCM10023340_44410</name>
</gene>
<name>A0ABP9Q427_9ACTN</name>
<accession>A0ABP9Q427</accession>
<feature type="region of interest" description="Disordered" evidence="1">
    <location>
        <begin position="1"/>
        <end position="21"/>
    </location>
</feature>
<keyword evidence="3" id="KW-1185">Reference proteome</keyword>